<dbReference type="GeneID" id="20352959"/>
<keyword evidence="6" id="KW-1185">Reference proteome</keyword>
<evidence type="ECO:0000313" key="6">
    <source>
        <dbReference type="Proteomes" id="UP000006039"/>
    </source>
</evidence>
<dbReference type="SUPFAM" id="SSF52540">
    <property type="entry name" value="P-loop containing nucleoside triphosphate hydrolases"/>
    <property type="match status" value="1"/>
</dbReference>
<gene>
    <name evidence="5" type="primary">20352959</name>
    <name evidence="4" type="ORF">GGTG_12501</name>
</gene>
<dbReference type="Gene3D" id="3.40.50.300">
    <property type="entry name" value="P-loop containing nucleotide triphosphate hydrolases"/>
    <property type="match status" value="1"/>
</dbReference>
<dbReference type="InterPro" id="IPR027417">
    <property type="entry name" value="P-loop_NTPase"/>
</dbReference>
<dbReference type="InterPro" id="IPR053137">
    <property type="entry name" value="NLR-like"/>
</dbReference>
<evidence type="ECO:0000259" key="2">
    <source>
        <dbReference type="Pfam" id="PF00931"/>
    </source>
</evidence>
<reference evidence="5" key="4">
    <citation type="journal article" date="2015" name="G3 (Bethesda)">
        <title>Genome sequences of three phytopathogenic species of the Magnaporthaceae family of fungi.</title>
        <authorList>
            <person name="Okagaki L.H."/>
            <person name="Nunes C.C."/>
            <person name="Sailsbery J."/>
            <person name="Clay B."/>
            <person name="Brown D."/>
            <person name="John T."/>
            <person name="Oh Y."/>
            <person name="Young N."/>
            <person name="Fitzgerald M."/>
            <person name="Haas B.J."/>
            <person name="Zeng Q."/>
            <person name="Young S."/>
            <person name="Adiconis X."/>
            <person name="Fan L."/>
            <person name="Levin J.Z."/>
            <person name="Mitchell T.K."/>
            <person name="Okubara P.A."/>
            <person name="Farman M.L."/>
            <person name="Kohn L.M."/>
            <person name="Birren B."/>
            <person name="Ma L.-J."/>
            <person name="Dean R.A."/>
        </authorList>
    </citation>
    <scope>NUCLEOTIDE SEQUENCE</scope>
    <source>
        <strain evidence="5">R3-111a-1</strain>
    </source>
</reference>
<dbReference type="Proteomes" id="UP000006039">
    <property type="component" value="Unassembled WGS sequence"/>
</dbReference>
<dbReference type="GO" id="GO:0043531">
    <property type="term" value="F:ADP binding"/>
    <property type="evidence" value="ECO:0007669"/>
    <property type="project" value="InterPro"/>
</dbReference>
<reference evidence="4" key="3">
    <citation type="submission" date="2010-09" db="EMBL/GenBank/DDBJ databases">
        <title>Annotation of Gaeumannomyces graminis var. tritici R3-111a-1.</title>
        <authorList>
            <consortium name="The Broad Institute Genome Sequencing Platform"/>
            <person name="Ma L.-J."/>
            <person name="Dead R."/>
            <person name="Young S.K."/>
            <person name="Zeng Q."/>
            <person name="Gargeya S."/>
            <person name="Fitzgerald M."/>
            <person name="Haas B."/>
            <person name="Abouelleil A."/>
            <person name="Alvarado L."/>
            <person name="Arachchi H.M."/>
            <person name="Berlin A."/>
            <person name="Brown A."/>
            <person name="Chapman S.B."/>
            <person name="Chen Z."/>
            <person name="Dunbar C."/>
            <person name="Freedman E."/>
            <person name="Gearin G."/>
            <person name="Gellesch M."/>
            <person name="Goldberg J."/>
            <person name="Griggs A."/>
            <person name="Gujja S."/>
            <person name="Heiman D."/>
            <person name="Howarth C."/>
            <person name="Larson L."/>
            <person name="Lui A."/>
            <person name="MacDonald P.J.P."/>
            <person name="Mehta T."/>
            <person name="Montmayeur A."/>
            <person name="Murphy C."/>
            <person name="Neiman D."/>
            <person name="Pearson M."/>
            <person name="Priest M."/>
            <person name="Roberts A."/>
            <person name="Saif S."/>
            <person name="Shea T."/>
            <person name="Shenoy N."/>
            <person name="Sisk P."/>
            <person name="Stolte C."/>
            <person name="Sykes S."/>
            <person name="Yandava C."/>
            <person name="Wortman J."/>
            <person name="Nusbaum C."/>
            <person name="Birren B."/>
        </authorList>
    </citation>
    <scope>NUCLEOTIDE SEQUENCE</scope>
    <source>
        <strain evidence="4">R3-111a-1</strain>
    </source>
</reference>
<dbReference type="EMBL" id="GL385403">
    <property type="protein sequence ID" value="EJT69615.1"/>
    <property type="molecule type" value="Genomic_DNA"/>
</dbReference>
<feature type="region of interest" description="Disordered" evidence="1">
    <location>
        <begin position="824"/>
        <end position="850"/>
    </location>
</feature>
<dbReference type="SUPFAM" id="SSF53167">
    <property type="entry name" value="Purine and uridine phosphorylases"/>
    <property type="match status" value="1"/>
</dbReference>
<dbReference type="InterPro" id="IPR000845">
    <property type="entry name" value="Nucleoside_phosphorylase_d"/>
</dbReference>
<dbReference type="Pfam" id="PF01048">
    <property type="entry name" value="PNP_UDP_1"/>
    <property type="match status" value="1"/>
</dbReference>
<dbReference type="PANTHER" id="PTHR46082:SF6">
    <property type="entry name" value="AAA+ ATPASE DOMAIN-CONTAINING PROTEIN-RELATED"/>
    <property type="match status" value="1"/>
</dbReference>
<dbReference type="EnsemblFungi" id="EJT69615">
    <property type="protein sequence ID" value="EJT69615"/>
    <property type="gene ID" value="GGTG_12501"/>
</dbReference>
<reference evidence="5" key="5">
    <citation type="submission" date="2018-04" db="UniProtKB">
        <authorList>
            <consortium name="EnsemblFungi"/>
        </authorList>
    </citation>
    <scope>IDENTIFICATION</scope>
    <source>
        <strain evidence="5">R3-111a-1</strain>
    </source>
</reference>
<organism evidence="4">
    <name type="scientific">Gaeumannomyces tritici (strain R3-111a-1)</name>
    <name type="common">Wheat and barley take-all root rot fungus</name>
    <name type="synonym">Gaeumannomyces graminis var. tritici</name>
    <dbReference type="NCBI Taxonomy" id="644352"/>
    <lineage>
        <taxon>Eukaryota</taxon>
        <taxon>Fungi</taxon>
        <taxon>Dikarya</taxon>
        <taxon>Ascomycota</taxon>
        <taxon>Pezizomycotina</taxon>
        <taxon>Sordariomycetes</taxon>
        <taxon>Sordariomycetidae</taxon>
        <taxon>Magnaporthales</taxon>
        <taxon>Magnaporthaceae</taxon>
        <taxon>Gaeumannomyces</taxon>
    </lineage>
</organism>
<dbReference type="GO" id="GO:0003824">
    <property type="term" value="F:catalytic activity"/>
    <property type="evidence" value="ECO:0007669"/>
    <property type="project" value="InterPro"/>
</dbReference>
<feature type="domain" description="NB-ARC" evidence="2">
    <location>
        <begin position="371"/>
        <end position="543"/>
    </location>
</feature>
<dbReference type="RefSeq" id="XP_009228663.1">
    <property type="nucleotide sequence ID" value="XM_009230399.1"/>
</dbReference>
<dbReference type="STRING" id="644352.J3PG75"/>
<name>J3PG75_GAET3</name>
<sequence length="850" mass="92527">MASPSRPADRSSFHIAIVCALELEANAADLLFDDTYDERQYGRAAGDVNTYTTGRVGKHAVVLLLLPSMGPLAAASGSANLRSSYPNIKLALLVGVCGGLPQIDGHEAFLGDVVVSTSIFNYDFGRQHPDGFVPKTTIEDCLGRANKDIRGLLASLGRERDLRLLQKAARINLSKLQATAEKESRRANYTAPPDANDRIFLSDYQHKHRRDCRYCDAGDFCDAVSRLSCTDIGCNEQPSSRDRASIRPVSLGPQVFMGKVASGNAVIRSGEYRDAIARRYGAIAFEMEGAGAWDEVPCIVVKGICDYADSHKSKLWQNFAAASAASVAVAILDRYELTDSATAGTKAPIPPILPCRYIPLYRNKHFVGRADKLATLQEKLFIQKECQNAAIVGLGGVGKTQLALQLAYWAKQHRPEYSIFWVPVLSGATFELAYNGIARKLHLQDVATDEDPKDSVRRYLSSEAAGPWLLIVDNADDADLLFGSLDMPSGLADYLPESENGLVLFTTRSREVAVSVARSDVIELFEMDPQEAADYLEKLLIRKDLLRDEGESTKLLKELTYLPLAITQAAAYLNTIQVSIAEYLKLLRGTDQDAASLMSREFHDKTRHKGSRNAVATTWLVSFDQIRKSDRNAADLLSFLSCIEPKAIPQSILPRLEVEEQTVHAIGTLCGYAFLTRRGDSQVFGMHSLVHLATRIWIQRQNPCGGSTFRMSLRPPEGGYGGEAQEHYLQPVEALAPRPPHGGRPVGAVLESAGGRQGSTETHLGSNLLKTKPSALVTGPRARGNADDGAARLAGNRQGNAYPTGFLRPGYAVRTAAREVVRRPGGEYPGGIAKGASETTVIRRGGGRQT</sequence>
<dbReference type="InterPro" id="IPR002182">
    <property type="entry name" value="NB-ARC"/>
</dbReference>
<dbReference type="AlphaFoldDB" id="J3PG75"/>
<proteinExistence type="predicted"/>
<accession>J3PG75</accession>
<dbReference type="OrthoDB" id="5086500at2759"/>
<dbReference type="Gene3D" id="3.40.50.1580">
    <property type="entry name" value="Nucleoside phosphorylase domain"/>
    <property type="match status" value="1"/>
</dbReference>
<reference evidence="6" key="1">
    <citation type="submission" date="2010-07" db="EMBL/GenBank/DDBJ databases">
        <title>The genome sequence of Gaeumannomyces graminis var. tritici strain R3-111a-1.</title>
        <authorList>
            <consortium name="The Broad Institute Genome Sequencing Platform"/>
            <person name="Ma L.-J."/>
            <person name="Dead R."/>
            <person name="Young S."/>
            <person name="Zeng Q."/>
            <person name="Koehrsen M."/>
            <person name="Alvarado L."/>
            <person name="Berlin A."/>
            <person name="Chapman S.B."/>
            <person name="Chen Z."/>
            <person name="Freedman E."/>
            <person name="Gellesch M."/>
            <person name="Goldberg J."/>
            <person name="Griggs A."/>
            <person name="Gujja S."/>
            <person name="Heilman E.R."/>
            <person name="Heiman D."/>
            <person name="Hepburn T."/>
            <person name="Howarth C."/>
            <person name="Jen D."/>
            <person name="Larson L."/>
            <person name="Mehta T."/>
            <person name="Neiman D."/>
            <person name="Pearson M."/>
            <person name="Roberts A."/>
            <person name="Saif S."/>
            <person name="Shea T."/>
            <person name="Shenoy N."/>
            <person name="Sisk P."/>
            <person name="Stolte C."/>
            <person name="Sykes S."/>
            <person name="Walk T."/>
            <person name="White J."/>
            <person name="Yandava C."/>
            <person name="Haas B."/>
            <person name="Nusbaum C."/>
            <person name="Birren B."/>
        </authorList>
    </citation>
    <scope>NUCLEOTIDE SEQUENCE [LARGE SCALE GENOMIC DNA]</scope>
    <source>
        <strain evidence="6">R3-111a-1</strain>
    </source>
</reference>
<reference evidence="4" key="2">
    <citation type="submission" date="2010-07" db="EMBL/GenBank/DDBJ databases">
        <authorList>
            <consortium name="The Broad Institute Genome Sequencing Platform"/>
            <consortium name="Broad Institute Genome Sequencing Center for Infectious Disease"/>
            <person name="Ma L.-J."/>
            <person name="Dead R."/>
            <person name="Young S."/>
            <person name="Zeng Q."/>
            <person name="Koehrsen M."/>
            <person name="Alvarado L."/>
            <person name="Berlin A."/>
            <person name="Chapman S.B."/>
            <person name="Chen Z."/>
            <person name="Freedman E."/>
            <person name="Gellesch M."/>
            <person name="Goldberg J."/>
            <person name="Griggs A."/>
            <person name="Gujja S."/>
            <person name="Heilman E.R."/>
            <person name="Heiman D."/>
            <person name="Hepburn T."/>
            <person name="Howarth C."/>
            <person name="Jen D."/>
            <person name="Larson L."/>
            <person name="Mehta T."/>
            <person name="Neiman D."/>
            <person name="Pearson M."/>
            <person name="Roberts A."/>
            <person name="Saif S."/>
            <person name="Shea T."/>
            <person name="Shenoy N."/>
            <person name="Sisk P."/>
            <person name="Stolte C."/>
            <person name="Sykes S."/>
            <person name="Walk T."/>
            <person name="White J."/>
            <person name="Yandava C."/>
            <person name="Haas B."/>
            <person name="Nusbaum C."/>
            <person name="Birren B."/>
        </authorList>
    </citation>
    <scope>NUCLEOTIDE SEQUENCE</scope>
    <source>
        <strain evidence="4">R3-111a-1</strain>
    </source>
</reference>
<evidence type="ECO:0008006" key="7">
    <source>
        <dbReference type="Google" id="ProtNLM"/>
    </source>
</evidence>
<dbReference type="Pfam" id="PF00931">
    <property type="entry name" value="NB-ARC"/>
    <property type="match status" value="1"/>
</dbReference>
<dbReference type="GO" id="GO:0009116">
    <property type="term" value="P:nucleoside metabolic process"/>
    <property type="evidence" value="ECO:0007669"/>
    <property type="project" value="InterPro"/>
</dbReference>
<evidence type="ECO:0000259" key="3">
    <source>
        <dbReference type="Pfam" id="PF01048"/>
    </source>
</evidence>
<evidence type="ECO:0000313" key="5">
    <source>
        <dbReference type="EnsemblFungi" id="EJT69615"/>
    </source>
</evidence>
<evidence type="ECO:0000256" key="1">
    <source>
        <dbReference type="SAM" id="MobiDB-lite"/>
    </source>
</evidence>
<dbReference type="HOGENOM" id="CLU_000288_125_3_1"/>
<protein>
    <recommendedName>
        <fullName evidence="7">Nucleoside phosphorylase domain-containing protein</fullName>
    </recommendedName>
</protein>
<dbReference type="VEuPathDB" id="FungiDB:GGTG_12501"/>
<evidence type="ECO:0000313" key="4">
    <source>
        <dbReference type="EMBL" id="EJT69615.1"/>
    </source>
</evidence>
<dbReference type="InterPro" id="IPR035994">
    <property type="entry name" value="Nucleoside_phosphorylase_sf"/>
</dbReference>
<dbReference type="eggNOG" id="KOG1840">
    <property type="taxonomic scope" value="Eukaryota"/>
</dbReference>
<dbReference type="PANTHER" id="PTHR46082">
    <property type="entry name" value="ATP/GTP-BINDING PROTEIN-RELATED"/>
    <property type="match status" value="1"/>
</dbReference>
<feature type="domain" description="Nucleoside phosphorylase" evidence="3">
    <location>
        <begin position="15"/>
        <end position="127"/>
    </location>
</feature>